<dbReference type="PANTHER" id="PTHR30055">
    <property type="entry name" value="HTH-TYPE TRANSCRIPTIONAL REGULATOR RUTR"/>
    <property type="match status" value="1"/>
</dbReference>
<feature type="domain" description="HTH tetR-type" evidence="5">
    <location>
        <begin position="16"/>
        <end position="76"/>
    </location>
</feature>
<evidence type="ECO:0000313" key="6">
    <source>
        <dbReference type="EMBL" id="KYO51036.1"/>
    </source>
</evidence>
<dbReference type="InterPro" id="IPR036271">
    <property type="entry name" value="Tet_transcr_reg_TetR-rel_C_sf"/>
</dbReference>
<name>A0A161Q0Y6_9PROT</name>
<dbReference type="SUPFAM" id="SSF48498">
    <property type="entry name" value="Tetracyclin repressor-like, C-terminal domain"/>
    <property type="match status" value="1"/>
</dbReference>
<dbReference type="InterPro" id="IPR025996">
    <property type="entry name" value="MT1864/Rv1816-like_C"/>
</dbReference>
<dbReference type="Proteomes" id="UP000075787">
    <property type="component" value="Unassembled WGS sequence"/>
</dbReference>
<dbReference type="PANTHER" id="PTHR30055:SF220">
    <property type="entry name" value="TETR-FAMILY REGULATORY PROTEIN"/>
    <property type="match status" value="1"/>
</dbReference>
<dbReference type="Pfam" id="PF00440">
    <property type="entry name" value="TetR_N"/>
    <property type="match status" value="1"/>
</dbReference>
<reference evidence="6 7" key="1">
    <citation type="submission" date="2015-12" db="EMBL/GenBank/DDBJ databases">
        <title>Genome sequence of Tistrella mobilis MCCC 1A02139.</title>
        <authorList>
            <person name="Lu L."/>
            <person name="Lai Q."/>
            <person name="Shao Z."/>
            <person name="Qian P."/>
        </authorList>
    </citation>
    <scope>NUCLEOTIDE SEQUENCE [LARGE SCALE GENOMIC DNA]</scope>
    <source>
        <strain evidence="6 7">MCCC 1A02139</strain>
    </source>
</reference>
<comment type="caution">
    <text evidence="6">The sequence shown here is derived from an EMBL/GenBank/DDBJ whole genome shotgun (WGS) entry which is preliminary data.</text>
</comment>
<evidence type="ECO:0000259" key="5">
    <source>
        <dbReference type="PROSITE" id="PS50977"/>
    </source>
</evidence>
<evidence type="ECO:0000256" key="1">
    <source>
        <dbReference type="ARBA" id="ARBA00023015"/>
    </source>
</evidence>
<dbReference type="InterPro" id="IPR001647">
    <property type="entry name" value="HTH_TetR"/>
</dbReference>
<dbReference type="Pfam" id="PF13305">
    <property type="entry name" value="TetR_C_33"/>
    <property type="match status" value="1"/>
</dbReference>
<feature type="DNA-binding region" description="H-T-H motif" evidence="4">
    <location>
        <begin position="39"/>
        <end position="58"/>
    </location>
</feature>
<dbReference type="GO" id="GO:0003700">
    <property type="term" value="F:DNA-binding transcription factor activity"/>
    <property type="evidence" value="ECO:0007669"/>
    <property type="project" value="TreeGrafter"/>
</dbReference>
<dbReference type="PRINTS" id="PR00455">
    <property type="entry name" value="HTHTETR"/>
</dbReference>
<dbReference type="InterPro" id="IPR009057">
    <property type="entry name" value="Homeodomain-like_sf"/>
</dbReference>
<evidence type="ECO:0000256" key="3">
    <source>
        <dbReference type="ARBA" id="ARBA00023163"/>
    </source>
</evidence>
<keyword evidence="3" id="KW-0804">Transcription</keyword>
<dbReference type="OrthoDB" id="7056813at2"/>
<organism evidence="6 7">
    <name type="scientific">Tistrella mobilis</name>
    <dbReference type="NCBI Taxonomy" id="171437"/>
    <lineage>
        <taxon>Bacteria</taxon>
        <taxon>Pseudomonadati</taxon>
        <taxon>Pseudomonadota</taxon>
        <taxon>Alphaproteobacteria</taxon>
        <taxon>Geminicoccales</taxon>
        <taxon>Geminicoccaceae</taxon>
        <taxon>Tistrella</taxon>
    </lineage>
</organism>
<sequence>MGETGAARQSHGYHHGDLKPVLIAAARRLVEADGHDRLSLREVARQAGVSAMAPYRHVENREALLAELAAQGFRELGAALKAAADQGVDPRSRSLAQAQAYVGFACANPGLFRLMVGPLDPAQKQLIAADAEAAHAMGATPDIHPDLARARWALVHGLSMLIIDGRLAIAPGDTVPAIVARTVAALWPEGGTGQGWVGQGGAGQSA</sequence>
<evidence type="ECO:0000256" key="4">
    <source>
        <dbReference type="PROSITE-ProRule" id="PRU00335"/>
    </source>
</evidence>
<keyword evidence="2 4" id="KW-0238">DNA-binding</keyword>
<accession>A0A161Q0Y6</accession>
<evidence type="ECO:0000313" key="7">
    <source>
        <dbReference type="Proteomes" id="UP000075787"/>
    </source>
</evidence>
<dbReference type="PROSITE" id="PS50977">
    <property type="entry name" value="HTH_TETR_2"/>
    <property type="match status" value="1"/>
</dbReference>
<evidence type="ECO:0000256" key="2">
    <source>
        <dbReference type="ARBA" id="ARBA00023125"/>
    </source>
</evidence>
<keyword evidence="1" id="KW-0805">Transcription regulation</keyword>
<dbReference type="RefSeq" id="WP_062766984.1">
    <property type="nucleotide sequence ID" value="NZ_CP121045.1"/>
</dbReference>
<gene>
    <name evidence="6" type="ORF">AUP44_10330</name>
</gene>
<dbReference type="SUPFAM" id="SSF46689">
    <property type="entry name" value="Homeodomain-like"/>
    <property type="match status" value="1"/>
</dbReference>
<proteinExistence type="predicted"/>
<dbReference type="GO" id="GO:0000976">
    <property type="term" value="F:transcription cis-regulatory region binding"/>
    <property type="evidence" value="ECO:0007669"/>
    <property type="project" value="TreeGrafter"/>
</dbReference>
<dbReference type="GeneID" id="97240823"/>
<protein>
    <recommendedName>
        <fullName evidence="5">HTH tetR-type domain-containing protein</fullName>
    </recommendedName>
</protein>
<dbReference type="AlphaFoldDB" id="A0A161Q0Y6"/>
<dbReference type="EMBL" id="LPZR01000183">
    <property type="protein sequence ID" value="KYO51036.1"/>
    <property type="molecule type" value="Genomic_DNA"/>
</dbReference>
<dbReference type="InterPro" id="IPR050109">
    <property type="entry name" value="HTH-type_TetR-like_transc_reg"/>
</dbReference>
<dbReference type="Gene3D" id="1.10.357.10">
    <property type="entry name" value="Tetracycline Repressor, domain 2"/>
    <property type="match status" value="1"/>
</dbReference>